<feature type="region of interest" description="Disordered" evidence="9">
    <location>
        <begin position="240"/>
        <end position="273"/>
    </location>
</feature>
<evidence type="ECO:0000256" key="4">
    <source>
        <dbReference type="ARBA" id="ARBA00022692"/>
    </source>
</evidence>
<keyword evidence="2" id="KW-0597">Phosphoprotein</keyword>
<dbReference type="SUPFAM" id="SSF52058">
    <property type="entry name" value="L domain-like"/>
    <property type="match status" value="1"/>
</dbReference>
<organism evidence="13 14">
    <name type="scientific">Linum trigynum</name>
    <dbReference type="NCBI Taxonomy" id="586398"/>
    <lineage>
        <taxon>Eukaryota</taxon>
        <taxon>Viridiplantae</taxon>
        <taxon>Streptophyta</taxon>
        <taxon>Embryophyta</taxon>
        <taxon>Tracheophyta</taxon>
        <taxon>Spermatophyta</taxon>
        <taxon>Magnoliopsida</taxon>
        <taxon>eudicotyledons</taxon>
        <taxon>Gunneridae</taxon>
        <taxon>Pentapetalae</taxon>
        <taxon>rosids</taxon>
        <taxon>fabids</taxon>
        <taxon>Malpighiales</taxon>
        <taxon>Linaceae</taxon>
        <taxon>Linum</taxon>
    </lineage>
</organism>
<evidence type="ECO:0000256" key="5">
    <source>
        <dbReference type="ARBA" id="ARBA00022729"/>
    </source>
</evidence>
<evidence type="ECO:0000256" key="11">
    <source>
        <dbReference type="SAM" id="SignalP"/>
    </source>
</evidence>
<dbReference type="Pfam" id="PF08263">
    <property type="entry name" value="LRRNT_2"/>
    <property type="match status" value="1"/>
</dbReference>
<gene>
    <name evidence="13" type="ORF">LTRI10_LOCUS14448</name>
</gene>
<dbReference type="Gene3D" id="1.10.510.10">
    <property type="entry name" value="Transferase(Phosphotransferase) domain 1"/>
    <property type="match status" value="1"/>
</dbReference>
<dbReference type="Gene3D" id="3.80.10.10">
    <property type="entry name" value="Ribonuclease Inhibitor"/>
    <property type="match status" value="2"/>
</dbReference>
<keyword evidence="3" id="KW-0433">Leucine-rich repeat</keyword>
<dbReference type="SUPFAM" id="SSF56112">
    <property type="entry name" value="Protein kinase-like (PK-like)"/>
    <property type="match status" value="1"/>
</dbReference>
<dbReference type="GO" id="GO:0016020">
    <property type="term" value="C:membrane"/>
    <property type="evidence" value="ECO:0007669"/>
    <property type="project" value="UniProtKB-SubCell"/>
</dbReference>
<dbReference type="GO" id="GO:0005524">
    <property type="term" value="F:ATP binding"/>
    <property type="evidence" value="ECO:0007669"/>
    <property type="project" value="InterPro"/>
</dbReference>
<sequence length="677" mass="72964">MQPSLLSPVPFTLLLLLLLIFPQCIISLTTDGLALLALKAAITSDPTRSLSTWSESDPTPCHWRGVVCNIDRRVTSLSLPDKQLAGYIPSELGLLDSLTRLTLFGNDFAGFIPSPLFNAAALRYLDLSRNRLSGPVPPRIGSLQLLAHLDLSSNRLNGSLPESLIELRSLSGTLNLSFNSFSGEIPESYGRFPVRVSLDLRHNNLTGKVPLVGSLVNQGPTAFSGNPTLCGFPLQTPCPEAVNIPDPETRRRDPDGGNNSRLQSGGGAEKSKASSGFVTVPLISGVTVVIGAITVSAWLVRKKIVGTEKGKMGKVDEESNRHHKETNGSGSNGAVCTDIVEEEGQKGKFVVMDEGFNLELEDLLRASAYVAGKGRSGILYKVVVGGRGGAGAVVAVRRLTESSDGGGGGWRLKEFESEVEAIGKVQHPNIVRLRAYYYASDEKLVVSDFIRNGSLYAALHGGPGNLQPPLPWAARLRIAQGTARGLMYIHEYSPRKSIHGNMKSTKILLDEELQPYISGFGITRLVSSASKLTTSASKKQYLNNQTTIMTSKLGSIIPPPSNAYLAPEARAYGAKLSQKSDVYAFGIVLMELLTGQLPDAGPENDGKGLESLVRKAFREEGSLSEIVDPKLLGEVDNRTQVLAVFHIALNCTELDPELRPRMKFVSESLDRIKTAVK</sequence>
<dbReference type="EMBL" id="OZ034815">
    <property type="protein sequence ID" value="CAL1372439.1"/>
    <property type="molecule type" value="Genomic_DNA"/>
</dbReference>
<feature type="domain" description="Protein kinase" evidence="12">
    <location>
        <begin position="365"/>
        <end position="672"/>
    </location>
</feature>
<dbReference type="Pfam" id="PF07714">
    <property type="entry name" value="PK_Tyr_Ser-Thr"/>
    <property type="match status" value="1"/>
</dbReference>
<dbReference type="InterPro" id="IPR011009">
    <property type="entry name" value="Kinase-like_dom_sf"/>
</dbReference>
<proteinExistence type="predicted"/>
<evidence type="ECO:0000256" key="9">
    <source>
        <dbReference type="SAM" id="MobiDB-lite"/>
    </source>
</evidence>
<evidence type="ECO:0000256" key="1">
    <source>
        <dbReference type="ARBA" id="ARBA00004167"/>
    </source>
</evidence>
<feature type="chain" id="PRO_5043348574" description="Protein kinase domain-containing protein" evidence="11">
    <location>
        <begin position="28"/>
        <end position="677"/>
    </location>
</feature>
<comment type="subcellular location">
    <subcellularLocation>
        <location evidence="1">Membrane</location>
        <topology evidence="1">Single-pass membrane protein</topology>
    </subcellularLocation>
</comment>
<protein>
    <recommendedName>
        <fullName evidence="12">Protein kinase domain-containing protein</fullName>
    </recommendedName>
</protein>
<reference evidence="13 14" key="1">
    <citation type="submission" date="2024-04" db="EMBL/GenBank/DDBJ databases">
        <authorList>
            <person name="Fracassetti M."/>
        </authorList>
    </citation>
    <scope>NUCLEOTIDE SEQUENCE [LARGE SCALE GENOMIC DNA]</scope>
</reference>
<dbReference type="Gene3D" id="3.30.200.20">
    <property type="entry name" value="Phosphorylase Kinase, domain 1"/>
    <property type="match status" value="1"/>
</dbReference>
<dbReference type="InterPro" id="IPR013210">
    <property type="entry name" value="LRR_N_plant-typ"/>
</dbReference>
<feature type="transmembrane region" description="Helical" evidence="10">
    <location>
        <begin position="280"/>
        <end position="300"/>
    </location>
</feature>
<evidence type="ECO:0000256" key="10">
    <source>
        <dbReference type="SAM" id="Phobius"/>
    </source>
</evidence>
<keyword evidence="4 10" id="KW-0812">Transmembrane</keyword>
<keyword evidence="8 10" id="KW-0472">Membrane</keyword>
<dbReference type="InterPro" id="IPR001611">
    <property type="entry name" value="Leu-rich_rpt"/>
</dbReference>
<evidence type="ECO:0000256" key="2">
    <source>
        <dbReference type="ARBA" id="ARBA00022553"/>
    </source>
</evidence>
<evidence type="ECO:0000313" key="14">
    <source>
        <dbReference type="Proteomes" id="UP001497516"/>
    </source>
</evidence>
<accession>A0AAV2DH25</accession>
<dbReference type="InterPro" id="IPR046959">
    <property type="entry name" value="PRK1-6/SRF4-like"/>
</dbReference>
<dbReference type="PROSITE" id="PS50011">
    <property type="entry name" value="PROTEIN_KINASE_DOM"/>
    <property type="match status" value="1"/>
</dbReference>
<feature type="region of interest" description="Disordered" evidence="9">
    <location>
        <begin position="313"/>
        <end position="335"/>
    </location>
</feature>
<evidence type="ECO:0000256" key="6">
    <source>
        <dbReference type="ARBA" id="ARBA00022737"/>
    </source>
</evidence>
<keyword evidence="7 10" id="KW-1133">Transmembrane helix</keyword>
<evidence type="ECO:0000259" key="12">
    <source>
        <dbReference type="PROSITE" id="PS50011"/>
    </source>
</evidence>
<evidence type="ECO:0000256" key="8">
    <source>
        <dbReference type="ARBA" id="ARBA00023136"/>
    </source>
</evidence>
<dbReference type="InterPro" id="IPR032675">
    <property type="entry name" value="LRR_dom_sf"/>
</dbReference>
<evidence type="ECO:0000256" key="7">
    <source>
        <dbReference type="ARBA" id="ARBA00022989"/>
    </source>
</evidence>
<evidence type="ECO:0000256" key="3">
    <source>
        <dbReference type="ARBA" id="ARBA00022614"/>
    </source>
</evidence>
<feature type="signal peptide" evidence="11">
    <location>
        <begin position="1"/>
        <end position="27"/>
    </location>
</feature>
<name>A0AAV2DH25_9ROSI</name>
<evidence type="ECO:0000313" key="13">
    <source>
        <dbReference type="EMBL" id="CAL1372439.1"/>
    </source>
</evidence>
<dbReference type="FunFam" id="3.80.10.10:FF:000129">
    <property type="entry name" value="Leucine-rich repeat receptor-like kinase"/>
    <property type="match status" value="1"/>
</dbReference>
<keyword evidence="6" id="KW-0677">Repeat</keyword>
<dbReference type="InterPro" id="IPR000719">
    <property type="entry name" value="Prot_kinase_dom"/>
</dbReference>
<dbReference type="AlphaFoldDB" id="A0AAV2DH25"/>
<keyword evidence="14" id="KW-1185">Reference proteome</keyword>
<dbReference type="Proteomes" id="UP001497516">
    <property type="component" value="Chromosome 2"/>
</dbReference>
<dbReference type="PRINTS" id="PR00019">
    <property type="entry name" value="LEURICHRPT"/>
</dbReference>
<dbReference type="PANTHER" id="PTHR48007:SF8">
    <property type="entry name" value="RECEPTOR PROTEIN KINASE-LIKE PROTEIN ZAR1"/>
    <property type="match status" value="1"/>
</dbReference>
<dbReference type="PANTHER" id="PTHR48007">
    <property type="entry name" value="LEUCINE-RICH REPEAT RECEPTOR-LIKE PROTEIN KINASE PXC1"/>
    <property type="match status" value="1"/>
</dbReference>
<keyword evidence="5 11" id="KW-0732">Signal</keyword>
<dbReference type="InterPro" id="IPR001245">
    <property type="entry name" value="Ser-Thr/Tyr_kinase_cat_dom"/>
</dbReference>
<dbReference type="Pfam" id="PF00560">
    <property type="entry name" value="LRR_1"/>
    <property type="match status" value="3"/>
</dbReference>
<dbReference type="FunFam" id="3.80.10.10:FF:000722">
    <property type="entry name" value="Leucine-rich repeat receptor-like protein kinase"/>
    <property type="match status" value="1"/>
</dbReference>
<dbReference type="GO" id="GO:0004672">
    <property type="term" value="F:protein kinase activity"/>
    <property type="evidence" value="ECO:0007669"/>
    <property type="project" value="InterPro"/>
</dbReference>